<accession>A0AAV4PZF6</accession>
<proteinExistence type="predicted"/>
<keyword evidence="2" id="KW-1185">Reference proteome</keyword>
<evidence type="ECO:0000313" key="1">
    <source>
        <dbReference type="EMBL" id="GIY01512.1"/>
    </source>
</evidence>
<sequence>MLMCKYGFRKIVDSRNDEQSSINYPKVFLIENKKIIVSILRNSILFVKDIFFKFFQLQWRPTDVITRSLRRNVEVLRGLFS</sequence>
<name>A0AAV4PZF6_9ARAC</name>
<organism evidence="1 2">
    <name type="scientific">Caerostris darwini</name>
    <dbReference type="NCBI Taxonomy" id="1538125"/>
    <lineage>
        <taxon>Eukaryota</taxon>
        <taxon>Metazoa</taxon>
        <taxon>Ecdysozoa</taxon>
        <taxon>Arthropoda</taxon>
        <taxon>Chelicerata</taxon>
        <taxon>Arachnida</taxon>
        <taxon>Araneae</taxon>
        <taxon>Araneomorphae</taxon>
        <taxon>Entelegynae</taxon>
        <taxon>Araneoidea</taxon>
        <taxon>Araneidae</taxon>
        <taxon>Caerostris</taxon>
    </lineage>
</organism>
<dbReference type="EMBL" id="BPLQ01003582">
    <property type="protein sequence ID" value="GIY01512.1"/>
    <property type="molecule type" value="Genomic_DNA"/>
</dbReference>
<evidence type="ECO:0000313" key="2">
    <source>
        <dbReference type="Proteomes" id="UP001054837"/>
    </source>
</evidence>
<protein>
    <submittedName>
        <fullName evidence="1">Uncharacterized protein</fullName>
    </submittedName>
</protein>
<comment type="caution">
    <text evidence="1">The sequence shown here is derived from an EMBL/GenBank/DDBJ whole genome shotgun (WGS) entry which is preliminary data.</text>
</comment>
<dbReference type="Proteomes" id="UP001054837">
    <property type="component" value="Unassembled WGS sequence"/>
</dbReference>
<gene>
    <name evidence="1" type="ORF">CDAR_196901</name>
</gene>
<dbReference type="AlphaFoldDB" id="A0AAV4PZF6"/>
<reference evidence="1 2" key="1">
    <citation type="submission" date="2021-06" db="EMBL/GenBank/DDBJ databases">
        <title>Caerostris darwini draft genome.</title>
        <authorList>
            <person name="Kono N."/>
            <person name="Arakawa K."/>
        </authorList>
    </citation>
    <scope>NUCLEOTIDE SEQUENCE [LARGE SCALE GENOMIC DNA]</scope>
</reference>